<dbReference type="GO" id="GO:0003723">
    <property type="term" value="F:RNA binding"/>
    <property type="evidence" value="ECO:0007669"/>
    <property type="project" value="UniProtKB-UniRule"/>
</dbReference>
<keyword evidence="2 4" id="KW-0378">Hydrolase</keyword>
<dbReference type="InterPro" id="IPR012337">
    <property type="entry name" value="RNaseH-like_sf"/>
</dbReference>
<evidence type="ECO:0000256" key="1">
    <source>
        <dbReference type="PROSITE-ProRule" id="PRU01319"/>
    </source>
</evidence>
<organism evidence="4 5">
    <name type="scientific">Halorubrum tibetense</name>
    <dbReference type="NCBI Taxonomy" id="175631"/>
    <lineage>
        <taxon>Archaea</taxon>
        <taxon>Methanobacteriati</taxon>
        <taxon>Methanobacteriota</taxon>
        <taxon>Stenosarchaea group</taxon>
        <taxon>Halobacteria</taxon>
        <taxon>Halobacteriales</taxon>
        <taxon>Haloferacaceae</taxon>
        <taxon>Halorubrum</taxon>
    </lineage>
</organism>
<comment type="similarity">
    <text evidence="2">Belongs to the RNase HII family.</text>
</comment>
<proteinExistence type="inferred from homology"/>
<name>A0ABD5SCG2_9EURY</name>
<dbReference type="Proteomes" id="UP001596442">
    <property type="component" value="Unassembled WGS sequence"/>
</dbReference>
<protein>
    <recommendedName>
        <fullName evidence="2">Ribonuclease</fullName>
        <ecNumber evidence="2">3.1.26.4</ecNumber>
    </recommendedName>
</protein>
<dbReference type="GO" id="GO:0004523">
    <property type="term" value="F:RNA-DNA hybrid ribonuclease activity"/>
    <property type="evidence" value="ECO:0007669"/>
    <property type="project" value="UniProtKB-EC"/>
</dbReference>
<dbReference type="EC" id="3.1.26.4" evidence="2"/>
<feature type="domain" description="RNase H type-2" evidence="3">
    <location>
        <begin position="1"/>
        <end position="53"/>
    </location>
</feature>
<evidence type="ECO:0000259" key="3">
    <source>
        <dbReference type="PROSITE" id="PS51975"/>
    </source>
</evidence>
<comment type="caution">
    <text evidence="1">Lacks conserved residue(s) required for the propagation of feature annotation.</text>
</comment>
<keyword evidence="2" id="KW-0255">Endonuclease</keyword>
<dbReference type="Pfam" id="PF01351">
    <property type="entry name" value="RNase_HII"/>
    <property type="match status" value="1"/>
</dbReference>
<feature type="non-terminal residue" evidence="4">
    <location>
        <position position="53"/>
    </location>
</feature>
<dbReference type="EMBL" id="JBHSWW010000166">
    <property type="protein sequence ID" value="MFC6753942.1"/>
    <property type="molecule type" value="Genomic_DNA"/>
</dbReference>
<keyword evidence="5" id="KW-1185">Reference proteome</keyword>
<dbReference type="SUPFAM" id="SSF53098">
    <property type="entry name" value="Ribonuclease H-like"/>
    <property type="match status" value="1"/>
</dbReference>
<comment type="function">
    <text evidence="2">Endonuclease that specifically degrades the RNA of RNA-DNA hybrids.</text>
</comment>
<sequence>MYVGVDEAGKGPVIGPMVAAAVRANPDQLPADVDDSKRVPPERRVAIAAELRA</sequence>
<evidence type="ECO:0000256" key="2">
    <source>
        <dbReference type="RuleBase" id="RU003515"/>
    </source>
</evidence>
<evidence type="ECO:0000313" key="5">
    <source>
        <dbReference type="Proteomes" id="UP001596442"/>
    </source>
</evidence>
<dbReference type="PROSITE" id="PS51975">
    <property type="entry name" value="RNASE_H_2"/>
    <property type="match status" value="1"/>
</dbReference>
<accession>A0ABD5SCG2</accession>
<evidence type="ECO:0000313" key="4">
    <source>
        <dbReference type="EMBL" id="MFC6753942.1"/>
    </source>
</evidence>
<reference evidence="4 5" key="1">
    <citation type="journal article" date="2019" name="Int. J. Syst. Evol. Microbiol.">
        <title>The Global Catalogue of Microorganisms (GCM) 10K type strain sequencing project: providing services to taxonomists for standard genome sequencing and annotation.</title>
        <authorList>
            <consortium name="The Broad Institute Genomics Platform"/>
            <consortium name="The Broad Institute Genome Sequencing Center for Infectious Disease"/>
            <person name="Wu L."/>
            <person name="Ma J."/>
        </authorList>
    </citation>
    <scope>NUCLEOTIDE SEQUENCE [LARGE SCALE GENOMIC DNA]</scope>
    <source>
        <strain evidence="4 5">CGMCC 1.3239</strain>
    </source>
</reference>
<comment type="caution">
    <text evidence="4">The sequence shown here is derived from an EMBL/GenBank/DDBJ whole genome shotgun (WGS) entry which is preliminary data.</text>
</comment>
<dbReference type="InterPro" id="IPR036397">
    <property type="entry name" value="RNaseH_sf"/>
</dbReference>
<dbReference type="InterPro" id="IPR024567">
    <property type="entry name" value="RNase_HII/HIII_dom"/>
</dbReference>
<gene>
    <name evidence="4" type="primary">rnhB</name>
    <name evidence="4" type="ORF">ACFQEU_10800</name>
</gene>
<keyword evidence="2" id="KW-0540">Nuclease</keyword>
<dbReference type="Gene3D" id="3.30.420.10">
    <property type="entry name" value="Ribonuclease H-like superfamily/Ribonuclease H"/>
    <property type="match status" value="1"/>
</dbReference>
<comment type="catalytic activity">
    <reaction evidence="2">
        <text>Endonucleolytic cleavage to 5'-phosphomonoester.</text>
        <dbReference type="EC" id="3.1.26.4"/>
    </reaction>
</comment>
<dbReference type="AlphaFoldDB" id="A0ABD5SCG2"/>